<dbReference type="Proteomes" id="UP001165079">
    <property type="component" value="Unassembled WGS sequence"/>
</dbReference>
<reference evidence="3" key="1">
    <citation type="submission" date="2023-03" db="EMBL/GenBank/DDBJ databases">
        <title>Actinorhabdospora filicis NBRC 111898.</title>
        <authorList>
            <person name="Ichikawa N."/>
            <person name="Sato H."/>
            <person name="Tonouchi N."/>
        </authorList>
    </citation>
    <scope>NUCLEOTIDE SEQUENCE</scope>
    <source>
        <strain evidence="3">NBRC 111898</strain>
    </source>
</reference>
<feature type="transmembrane region" description="Helical" evidence="2">
    <location>
        <begin position="67"/>
        <end position="93"/>
    </location>
</feature>
<name>A0A9W6SJW3_9ACTN</name>
<dbReference type="RefSeq" id="WP_285662457.1">
    <property type="nucleotide sequence ID" value="NZ_BSTX01000001.1"/>
</dbReference>
<accession>A0A9W6SJW3</accession>
<feature type="compositionally biased region" description="Polar residues" evidence="1">
    <location>
        <begin position="222"/>
        <end position="240"/>
    </location>
</feature>
<comment type="caution">
    <text evidence="3">The sequence shown here is derived from an EMBL/GenBank/DDBJ whole genome shotgun (WGS) entry which is preliminary data.</text>
</comment>
<proteinExistence type="predicted"/>
<keyword evidence="2" id="KW-1133">Transmembrane helix</keyword>
<feature type="transmembrane region" description="Helical" evidence="2">
    <location>
        <begin position="105"/>
        <end position="130"/>
    </location>
</feature>
<feature type="transmembrane region" description="Helical" evidence="2">
    <location>
        <begin position="175"/>
        <end position="198"/>
    </location>
</feature>
<dbReference type="EMBL" id="BSTX01000001">
    <property type="protein sequence ID" value="GLZ77338.1"/>
    <property type="molecule type" value="Genomic_DNA"/>
</dbReference>
<sequence length="269" mass="28532">MNISQSFQNALDAVVAFIPRAIAFVAILVIGWIVGRLLQKLVVKLLVKVGFDKAADRGGLRRFTGRYTASAMVGLIVFYAIMLFTLQLAFGAFGNNPVSTLLNGIVAWLPQLFIALVIMVVAMAVANVVYDLVSNALASVSYGRTIAAVARIAIIVIAAIAALNQVGIGSSVTMPLFITALAIIAGVAVVGLGGGLIAPMRERWERTLGRMEQETTNLRASVQNTQGPPSFGQPSYQSPYAQDVQAPHGVQETRPQVAHGETPPPPPVQ</sequence>
<evidence type="ECO:0000313" key="3">
    <source>
        <dbReference type="EMBL" id="GLZ77338.1"/>
    </source>
</evidence>
<dbReference type="AlphaFoldDB" id="A0A9W6SJW3"/>
<keyword evidence="2" id="KW-0472">Membrane</keyword>
<gene>
    <name evidence="3" type="ORF">Afil01_21450</name>
</gene>
<evidence type="ECO:0000256" key="2">
    <source>
        <dbReference type="SAM" id="Phobius"/>
    </source>
</evidence>
<dbReference type="InterPro" id="IPR008910">
    <property type="entry name" value="MSC_TM_helix"/>
</dbReference>
<organism evidence="3 4">
    <name type="scientific">Actinorhabdospora filicis</name>
    <dbReference type="NCBI Taxonomy" id="1785913"/>
    <lineage>
        <taxon>Bacteria</taxon>
        <taxon>Bacillati</taxon>
        <taxon>Actinomycetota</taxon>
        <taxon>Actinomycetes</taxon>
        <taxon>Micromonosporales</taxon>
        <taxon>Micromonosporaceae</taxon>
        <taxon>Actinorhabdospora</taxon>
    </lineage>
</organism>
<evidence type="ECO:0000313" key="4">
    <source>
        <dbReference type="Proteomes" id="UP001165079"/>
    </source>
</evidence>
<feature type="transmembrane region" description="Helical" evidence="2">
    <location>
        <begin position="142"/>
        <end position="163"/>
    </location>
</feature>
<dbReference type="Pfam" id="PF05552">
    <property type="entry name" value="MS_channel_1st_1"/>
    <property type="match status" value="2"/>
</dbReference>
<keyword evidence="4" id="KW-1185">Reference proteome</keyword>
<protein>
    <submittedName>
        <fullName evidence="3">Uncharacterized protein</fullName>
    </submittedName>
</protein>
<evidence type="ECO:0000256" key="1">
    <source>
        <dbReference type="SAM" id="MobiDB-lite"/>
    </source>
</evidence>
<keyword evidence="2" id="KW-0812">Transmembrane</keyword>
<feature type="region of interest" description="Disordered" evidence="1">
    <location>
        <begin position="222"/>
        <end position="269"/>
    </location>
</feature>
<feature type="transmembrane region" description="Helical" evidence="2">
    <location>
        <begin position="17"/>
        <end position="38"/>
    </location>
</feature>